<dbReference type="InterPro" id="IPR036291">
    <property type="entry name" value="NAD(P)-bd_dom_sf"/>
</dbReference>
<keyword evidence="3" id="KW-1185">Reference proteome</keyword>
<protein>
    <submittedName>
        <fullName evidence="2">UDP-glucose 4-epimerase</fullName>
        <ecNumber evidence="2">5.1.3.2</ecNumber>
    </submittedName>
</protein>
<evidence type="ECO:0000313" key="2">
    <source>
        <dbReference type="EMBL" id="TWT70527.1"/>
    </source>
</evidence>
<keyword evidence="2" id="KW-0413">Isomerase</keyword>
<dbReference type="OrthoDB" id="258549at2"/>
<dbReference type="RefSeq" id="WP_146439372.1">
    <property type="nucleotide sequence ID" value="NZ_SJPL01000001.1"/>
</dbReference>
<evidence type="ECO:0000313" key="3">
    <source>
        <dbReference type="Proteomes" id="UP000317238"/>
    </source>
</evidence>
<dbReference type="InterPro" id="IPR001509">
    <property type="entry name" value="Epimerase_deHydtase"/>
</dbReference>
<dbReference type="SUPFAM" id="SSF51735">
    <property type="entry name" value="NAD(P)-binding Rossmann-fold domains"/>
    <property type="match status" value="1"/>
</dbReference>
<reference evidence="2 3" key="1">
    <citation type="submission" date="2019-02" db="EMBL/GenBank/DDBJ databases">
        <title>Deep-cultivation of Planctomycetes and their phenomic and genomic characterization uncovers novel biology.</title>
        <authorList>
            <person name="Wiegand S."/>
            <person name="Jogler M."/>
            <person name="Boedeker C."/>
            <person name="Pinto D."/>
            <person name="Vollmers J."/>
            <person name="Rivas-Marin E."/>
            <person name="Kohn T."/>
            <person name="Peeters S.H."/>
            <person name="Heuer A."/>
            <person name="Rast P."/>
            <person name="Oberbeckmann S."/>
            <person name="Bunk B."/>
            <person name="Jeske O."/>
            <person name="Meyerdierks A."/>
            <person name="Storesund J.E."/>
            <person name="Kallscheuer N."/>
            <person name="Luecker S."/>
            <person name="Lage O.M."/>
            <person name="Pohl T."/>
            <person name="Merkel B.J."/>
            <person name="Hornburger P."/>
            <person name="Mueller R.-W."/>
            <person name="Bruemmer F."/>
            <person name="Labrenz M."/>
            <person name="Spormann A.M."/>
            <person name="Op Den Camp H."/>
            <person name="Overmann J."/>
            <person name="Amann R."/>
            <person name="Jetten M.S.M."/>
            <person name="Mascher T."/>
            <person name="Medema M.H."/>
            <person name="Devos D.P."/>
            <person name="Kaster A.-K."/>
            <person name="Ovreas L."/>
            <person name="Rohde M."/>
            <person name="Galperin M.Y."/>
            <person name="Jogler C."/>
        </authorList>
    </citation>
    <scope>NUCLEOTIDE SEQUENCE [LARGE SCALE GENOMIC DNA]</scope>
    <source>
        <strain evidence="2 3">Pan14r</strain>
    </source>
</reference>
<evidence type="ECO:0000259" key="1">
    <source>
        <dbReference type="Pfam" id="PF01370"/>
    </source>
</evidence>
<dbReference type="Gene3D" id="3.40.50.720">
    <property type="entry name" value="NAD(P)-binding Rossmann-like Domain"/>
    <property type="match status" value="1"/>
</dbReference>
<dbReference type="InterPro" id="IPR050177">
    <property type="entry name" value="Lipid_A_modif_metabolic_enz"/>
</dbReference>
<dbReference type="EC" id="5.1.3.2" evidence="2"/>
<dbReference type="PANTHER" id="PTHR43245:SF13">
    <property type="entry name" value="UDP-D-APIOSE_UDP-D-XYLOSE SYNTHASE 2"/>
    <property type="match status" value="1"/>
</dbReference>
<dbReference type="AlphaFoldDB" id="A0A5C5Y4F7"/>
<dbReference type="PRINTS" id="PR01713">
    <property type="entry name" value="NUCEPIMERASE"/>
</dbReference>
<sequence length="375" mass="40983">MKDIQLHQPHPTAFSNSSCKSSTASNWRALVRQRPRTWLITGVAGFIGSNLLESLLNLEQNVVGLDNFSTGSEENLNLVQSAVAPGLWSRFNFIEEDIRDPKACRQAIDGVDCVLHQAAIGSVPRSIDDPAFTHDNNVNGTLNMLLAARDAGTRRFVYASSSSVYGSSRRLPKVESEIGAPLSPYAVSKRVSELYASAFASSLNFSATGLRYFNVFGPRQNPNGAYAAVIPRWIDTILSERAVTINGDGETSRDFCYIDNVVQANILAALAENPKPGSVYNVAAGGRNTLIELYNFITEIAGELGLANKFPDPIFADFRKGDVRHSHADISLAKTNLQYQPSHDLKDGLKHTIRWFASNQISAAHPTPPTKHKIV</sequence>
<dbReference type="EMBL" id="SJPL01000001">
    <property type="protein sequence ID" value="TWT70527.1"/>
    <property type="molecule type" value="Genomic_DNA"/>
</dbReference>
<organism evidence="2 3">
    <name type="scientific">Crateriforma conspicua</name>
    <dbReference type="NCBI Taxonomy" id="2527996"/>
    <lineage>
        <taxon>Bacteria</taxon>
        <taxon>Pseudomonadati</taxon>
        <taxon>Planctomycetota</taxon>
        <taxon>Planctomycetia</taxon>
        <taxon>Planctomycetales</taxon>
        <taxon>Planctomycetaceae</taxon>
        <taxon>Crateriforma</taxon>
    </lineage>
</organism>
<dbReference type="GO" id="GO:0003978">
    <property type="term" value="F:UDP-glucose 4-epimerase activity"/>
    <property type="evidence" value="ECO:0007669"/>
    <property type="project" value="UniProtKB-EC"/>
</dbReference>
<dbReference type="Pfam" id="PF01370">
    <property type="entry name" value="Epimerase"/>
    <property type="match status" value="1"/>
</dbReference>
<comment type="caution">
    <text evidence="2">The sequence shown here is derived from an EMBL/GenBank/DDBJ whole genome shotgun (WGS) entry which is preliminary data.</text>
</comment>
<proteinExistence type="predicted"/>
<dbReference type="Gene3D" id="3.90.25.10">
    <property type="entry name" value="UDP-galactose 4-epimerase, domain 1"/>
    <property type="match status" value="1"/>
</dbReference>
<accession>A0A5C5Y4F7</accession>
<gene>
    <name evidence="2" type="ORF">Pan14r_28340</name>
</gene>
<name>A0A5C5Y4F7_9PLAN</name>
<feature type="domain" description="NAD-dependent epimerase/dehydratase" evidence="1">
    <location>
        <begin position="38"/>
        <end position="283"/>
    </location>
</feature>
<dbReference type="PANTHER" id="PTHR43245">
    <property type="entry name" value="BIFUNCTIONAL POLYMYXIN RESISTANCE PROTEIN ARNA"/>
    <property type="match status" value="1"/>
</dbReference>
<dbReference type="Proteomes" id="UP000317238">
    <property type="component" value="Unassembled WGS sequence"/>
</dbReference>